<name>A0A239ZWC3_9STAP</name>
<evidence type="ECO:0000313" key="3">
    <source>
        <dbReference type="Proteomes" id="UP000242084"/>
    </source>
</evidence>
<dbReference type="SUPFAM" id="SSF55729">
    <property type="entry name" value="Acyl-CoA N-acyltransferases (Nat)"/>
    <property type="match status" value="1"/>
</dbReference>
<dbReference type="Proteomes" id="UP000242084">
    <property type="component" value="Chromosome 1"/>
</dbReference>
<evidence type="ECO:0000313" key="2">
    <source>
        <dbReference type="EMBL" id="SNV75104.1"/>
    </source>
</evidence>
<keyword evidence="2" id="KW-0808">Transferase</keyword>
<dbReference type="PROSITE" id="PS51186">
    <property type="entry name" value="GNAT"/>
    <property type="match status" value="1"/>
</dbReference>
<dbReference type="OrthoDB" id="9799092at2"/>
<proteinExistence type="predicted"/>
<dbReference type="InterPro" id="IPR016181">
    <property type="entry name" value="Acyl_CoA_acyltransferase"/>
</dbReference>
<protein>
    <submittedName>
        <fullName evidence="2">Acetyltransferase</fullName>
    </submittedName>
</protein>
<evidence type="ECO:0000259" key="1">
    <source>
        <dbReference type="PROSITE" id="PS51186"/>
    </source>
</evidence>
<gene>
    <name evidence="2" type="ORF">SAMEA4384403_01979</name>
</gene>
<dbReference type="InterPro" id="IPR000182">
    <property type="entry name" value="GNAT_dom"/>
</dbReference>
<sequence>MEIKVLNTKDVQEYRQLRLLSLQTNPEAFASTYETEIKYPISKFEQRLESNDTKFTLGGFCDNHLVCIATFYRETVMKLSHKGNLVAMYCHKSKRGTGILEKLVSELIKRATMIEGLKVIDLSVLSNNKRAICFYEKLGFEKYATEPNAIYDGACYQDEDMMRLILKN</sequence>
<dbReference type="EMBL" id="LT906462">
    <property type="protein sequence ID" value="SNV75104.1"/>
    <property type="molecule type" value="Genomic_DNA"/>
</dbReference>
<dbReference type="GO" id="GO:0016747">
    <property type="term" value="F:acyltransferase activity, transferring groups other than amino-acyl groups"/>
    <property type="evidence" value="ECO:0007669"/>
    <property type="project" value="InterPro"/>
</dbReference>
<reference evidence="2 3" key="1">
    <citation type="submission" date="2017-06" db="EMBL/GenBank/DDBJ databases">
        <authorList>
            <consortium name="Pathogen Informatics"/>
        </authorList>
    </citation>
    <scope>NUCLEOTIDE SEQUENCE [LARGE SCALE GENOMIC DNA]</scope>
    <source>
        <strain evidence="2 3">NCTC13839</strain>
    </source>
</reference>
<dbReference type="KEGG" id="sste:SAMEA4384403_1979"/>
<feature type="domain" description="N-acetyltransferase" evidence="1">
    <location>
        <begin position="1"/>
        <end position="167"/>
    </location>
</feature>
<accession>A0A239ZWC3</accession>
<dbReference type="Gene3D" id="3.40.630.30">
    <property type="match status" value="1"/>
</dbReference>
<dbReference type="RefSeq" id="WP_095089087.1">
    <property type="nucleotide sequence ID" value="NZ_BMDM01000001.1"/>
</dbReference>
<dbReference type="AlphaFoldDB" id="A0A239ZWC3"/>
<dbReference type="Pfam" id="PF00583">
    <property type="entry name" value="Acetyltransf_1"/>
    <property type="match status" value="1"/>
</dbReference>
<keyword evidence="3" id="KW-1185">Reference proteome</keyword>
<organism evidence="2 3">
    <name type="scientific">Mammaliicoccus stepanovicii</name>
    <dbReference type="NCBI Taxonomy" id="643214"/>
    <lineage>
        <taxon>Bacteria</taxon>
        <taxon>Bacillati</taxon>
        <taxon>Bacillota</taxon>
        <taxon>Bacilli</taxon>
        <taxon>Bacillales</taxon>
        <taxon>Staphylococcaceae</taxon>
        <taxon>Mammaliicoccus</taxon>
    </lineage>
</organism>